<dbReference type="InParanoid" id="A0A0C2YUP5"/>
<gene>
    <name evidence="2" type="ORF">SCLCIDRAFT_31924</name>
</gene>
<reference evidence="2 3" key="1">
    <citation type="submission" date="2014-04" db="EMBL/GenBank/DDBJ databases">
        <authorList>
            <consortium name="DOE Joint Genome Institute"/>
            <person name="Kuo A."/>
            <person name="Kohler A."/>
            <person name="Nagy L.G."/>
            <person name="Floudas D."/>
            <person name="Copeland A."/>
            <person name="Barry K.W."/>
            <person name="Cichocki N."/>
            <person name="Veneault-Fourrey C."/>
            <person name="LaButti K."/>
            <person name="Lindquist E.A."/>
            <person name="Lipzen A."/>
            <person name="Lundell T."/>
            <person name="Morin E."/>
            <person name="Murat C."/>
            <person name="Sun H."/>
            <person name="Tunlid A."/>
            <person name="Henrissat B."/>
            <person name="Grigoriev I.V."/>
            <person name="Hibbett D.S."/>
            <person name="Martin F."/>
            <person name="Nordberg H.P."/>
            <person name="Cantor M.N."/>
            <person name="Hua S.X."/>
        </authorList>
    </citation>
    <scope>NUCLEOTIDE SEQUENCE [LARGE SCALE GENOMIC DNA]</scope>
    <source>
        <strain evidence="2 3">Foug A</strain>
    </source>
</reference>
<feature type="compositionally biased region" description="Pro residues" evidence="1">
    <location>
        <begin position="44"/>
        <end position="54"/>
    </location>
</feature>
<name>A0A0C2YUP5_9AGAM</name>
<keyword evidence="3" id="KW-1185">Reference proteome</keyword>
<dbReference type="Proteomes" id="UP000053989">
    <property type="component" value="Unassembled WGS sequence"/>
</dbReference>
<proteinExistence type="predicted"/>
<protein>
    <submittedName>
        <fullName evidence="2">Uncharacterized protein</fullName>
    </submittedName>
</protein>
<organism evidence="2 3">
    <name type="scientific">Scleroderma citrinum Foug A</name>
    <dbReference type="NCBI Taxonomy" id="1036808"/>
    <lineage>
        <taxon>Eukaryota</taxon>
        <taxon>Fungi</taxon>
        <taxon>Dikarya</taxon>
        <taxon>Basidiomycota</taxon>
        <taxon>Agaricomycotina</taxon>
        <taxon>Agaricomycetes</taxon>
        <taxon>Agaricomycetidae</taxon>
        <taxon>Boletales</taxon>
        <taxon>Sclerodermatineae</taxon>
        <taxon>Sclerodermataceae</taxon>
        <taxon>Scleroderma</taxon>
    </lineage>
</organism>
<evidence type="ECO:0000256" key="1">
    <source>
        <dbReference type="SAM" id="MobiDB-lite"/>
    </source>
</evidence>
<evidence type="ECO:0000313" key="2">
    <source>
        <dbReference type="EMBL" id="KIM53373.1"/>
    </source>
</evidence>
<evidence type="ECO:0000313" key="3">
    <source>
        <dbReference type="Proteomes" id="UP000053989"/>
    </source>
</evidence>
<dbReference type="EMBL" id="KN822182">
    <property type="protein sequence ID" value="KIM53373.1"/>
    <property type="molecule type" value="Genomic_DNA"/>
</dbReference>
<dbReference type="HOGENOM" id="CLU_2265309_0_0_1"/>
<feature type="region of interest" description="Disordered" evidence="1">
    <location>
        <begin position="35"/>
        <end position="58"/>
    </location>
</feature>
<dbReference type="AlphaFoldDB" id="A0A0C2YUP5"/>
<reference evidence="3" key="2">
    <citation type="submission" date="2015-01" db="EMBL/GenBank/DDBJ databases">
        <title>Evolutionary Origins and Diversification of the Mycorrhizal Mutualists.</title>
        <authorList>
            <consortium name="DOE Joint Genome Institute"/>
            <consortium name="Mycorrhizal Genomics Consortium"/>
            <person name="Kohler A."/>
            <person name="Kuo A."/>
            <person name="Nagy L.G."/>
            <person name="Floudas D."/>
            <person name="Copeland A."/>
            <person name="Barry K.W."/>
            <person name="Cichocki N."/>
            <person name="Veneault-Fourrey C."/>
            <person name="LaButti K."/>
            <person name="Lindquist E.A."/>
            <person name="Lipzen A."/>
            <person name="Lundell T."/>
            <person name="Morin E."/>
            <person name="Murat C."/>
            <person name="Riley R."/>
            <person name="Ohm R."/>
            <person name="Sun H."/>
            <person name="Tunlid A."/>
            <person name="Henrissat B."/>
            <person name="Grigoriev I.V."/>
            <person name="Hibbett D.S."/>
            <person name="Martin F."/>
        </authorList>
    </citation>
    <scope>NUCLEOTIDE SEQUENCE [LARGE SCALE GENOMIC DNA]</scope>
    <source>
        <strain evidence="3">Foug A</strain>
    </source>
</reference>
<dbReference type="OrthoDB" id="64353at2759"/>
<accession>A0A0C2YUP5</accession>
<sequence length="103" mass="11588">MSYVIDIDDVDNAFNTMDSSSINSDFFLESEESLPADDLYPSDIPQPAPTPENPPIQLDNTHKLRERQAQFPYSIAAHIRTILYFMDAMGQEAGENKISDTDC</sequence>